<feature type="domain" description="Campylobacter invasion antigen D C-terminal" evidence="2">
    <location>
        <begin position="70"/>
        <end position="121"/>
    </location>
</feature>
<dbReference type="Proteomes" id="UP000052257">
    <property type="component" value="Unassembled WGS sequence"/>
</dbReference>
<organism evidence="4 8">
    <name type="scientific">Campylobacter hyointestinalis subsp. hyointestinalis</name>
    <dbReference type="NCBI Taxonomy" id="91352"/>
    <lineage>
        <taxon>Bacteria</taxon>
        <taxon>Pseudomonadati</taxon>
        <taxon>Campylobacterota</taxon>
        <taxon>Epsilonproteobacteria</taxon>
        <taxon>Campylobacterales</taxon>
        <taxon>Campylobacteraceae</taxon>
        <taxon>Campylobacter</taxon>
    </lineage>
</organism>
<accession>A0A0S4RG22</accession>
<dbReference type="InterPro" id="IPR054057">
    <property type="entry name" value="CiaD_C"/>
</dbReference>
<dbReference type="Proteomes" id="UP000052245">
    <property type="component" value="Unassembled WGS sequence"/>
</dbReference>
<dbReference type="EMBL" id="FAUW01000002">
    <property type="protein sequence ID" value="CUU78604.1"/>
    <property type="molecule type" value="Genomic_DNA"/>
</dbReference>
<evidence type="ECO:0000313" key="4">
    <source>
        <dbReference type="EMBL" id="CUU72875.1"/>
    </source>
</evidence>
<evidence type="ECO:0000313" key="6">
    <source>
        <dbReference type="EMBL" id="PPB72885.1"/>
    </source>
</evidence>
<dbReference type="EMBL" id="FAVC01000001">
    <property type="protein sequence ID" value="CUU72875.1"/>
    <property type="molecule type" value="Genomic_DNA"/>
</dbReference>
<name>A0A2S5J444_CAMHY</name>
<reference evidence="7 8" key="1">
    <citation type="submission" date="2015-11" db="EMBL/GenBank/DDBJ databases">
        <authorList>
            <consortium name="Pathogen Informatics"/>
        </authorList>
    </citation>
    <scope>NUCLEOTIDE SEQUENCE [LARGE SCALE GENOMIC DNA]</scope>
    <source>
        <strain evidence="3 7">006A-0059</strain>
        <strain evidence="5 9">006A-0191</strain>
        <strain evidence="4 8">007A-0283</strain>
    </source>
</reference>
<evidence type="ECO:0000313" key="10">
    <source>
        <dbReference type="Proteomes" id="UP000239685"/>
    </source>
</evidence>
<dbReference type="Pfam" id="PF21862">
    <property type="entry name" value="CiaD"/>
    <property type="match status" value="1"/>
</dbReference>
<dbReference type="RefSeq" id="WP_034961366.1">
    <property type="nucleotide sequence ID" value="NZ_CBCRTP010000004.1"/>
</dbReference>
<evidence type="ECO:0000256" key="1">
    <source>
        <dbReference type="SAM" id="MobiDB-lite"/>
    </source>
</evidence>
<dbReference type="GeneID" id="29474725"/>
<feature type="region of interest" description="Disordered" evidence="1">
    <location>
        <begin position="32"/>
        <end position="52"/>
    </location>
</feature>
<proteinExistence type="predicted"/>
<sequence length="125" mass="14356">MKLEDIAKITIDEVAAELEKIQKLEDMQKAKAEEQVRKEPFSISEDEPKEQTVLSKQSIQNTQGFDSEISSEIIFLQNLKERISVLFDGLNSTESTNLDLRLDLTIKFLEFLLANVENRLKLISK</sequence>
<gene>
    <name evidence="6" type="ORF">CDQ78_00495</name>
    <name evidence="3" type="ORF">ERS686654_00081</name>
    <name evidence="5" type="ORF">ERS739220_00992</name>
    <name evidence="4" type="ORF">ERS739223_00350</name>
</gene>
<evidence type="ECO:0000313" key="8">
    <source>
        <dbReference type="Proteomes" id="UP000052245"/>
    </source>
</evidence>
<evidence type="ECO:0000313" key="5">
    <source>
        <dbReference type="EMBL" id="CUU78604.1"/>
    </source>
</evidence>
<evidence type="ECO:0000313" key="9">
    <source>
        <dbReference type="Proteomes" id="UP000052257"/>
    </source>
</evidence>
<protein>
    <submittedName>
        <fullName evidence="4">OorC subunit of 2-oxoglutarate:acceptor oxidoreductase</fullName>
    </submittedName>
</protein>
<evidence type="ECO:0000259" key="2">
    <source>
        <dbReference type="Pfam" id="PF21862"/>
    </source>
</evidence>
<dbReference type="EMBL" id="FAVB01000001">
    <property type="protein sequence ID" value="CUU68404.1"/>
    <property type="molecule type" value="Genomic_DNA"/>
</dbReference>
<keyword evidence="7" id="KW-1185">Reference proteome</keyword>
<reference evidence="6 10" key="2">
    <citation type="submission" date="2017-06" db="EMBL/GenBank/DDBJ databases">
        <title>Updating the genomic taxonomy and epidemiology of Campylobacter hyointestinalis; discovery in New Zealand farmed ruminants.</title>
        <authorList>
            <person name="Wilkinson D.A."/>
            <person name="Fayaz A."/>
            <person name="Biggs P.J."/>
            <person name="Midwinter A.C."/>
        </authorList>
    </citation>
    <scope>NUCLEOTIDE SEQUENCE [LARGE SCALE GENOMIC DNA]</scope>
    <source>
        <strain evidence="6 10">S1614a</strain>
    </source>
</reference>
<comment type="caution">
    <text evidence="4">The sequence shown here is derived from an EMBL/GenBank/DDBJ whole genome shotgun (WGS) entry which is preliminary data.</text>
</comment>
<dbReference type="EMBL" id="NIQP01000001">
    <property type="protein sequence ID" value="PPB72885.1"/>
    <property type="molecule type" value="Genomic_DNA"/>
</dbReference>
<evidence type="ECO:0000313" key="3">
    <source>
        <dbReference type="EMBL" id="CUU68404.1"/>
    </source>
</evidence>
<accession>A0A2S5J444</accession>
<evidence type="ECO:0000313" key="7">
    <source>
        <dbReference type="Proteomes" id="UP000052237"/>
    </source>
</evidence>
<dbReference type="Proteomes" id="UP000239685">
    <property type="component" value="Unassembled WGS sequence"/>
</dbReference>
<dbReference type="Proteomes" id="UP000052237">
    <property type="component" value="Unassembled WGS sequence"/>
</dbReference>
<dbReference type="AlphaFoldDB" id="A0A2S5J444"/>